<reference evidence="5 7" key="1">
    <citation type="submission" date="2017-12" db="EMBL/GenBank/DDBJ databases">
        <title>Complete genome sequence of Herbivorax saccincola GGR1, a novel Cellulosome-producing hydrolytic bacterium in a thermophilic biogas plant, established by Illumina and Nanopore MinION sequencing.</title>
        <authorList>
            <person name="Pechtl A."/>
            <person name="Ruckert C."/>
            <person name="Koeck D.E."/>
            <person name="Maus I."/>
            <person name="Winkler A."/>
            <person name="Kalinowski J."/>
            <person name="Puhler A."/>
            <person name="Schwarz W.W."/>
            <person name="Zverlov V.V."/>
            <person name="Schluter A."/>
            <person name="Liebl W."/>
        </authorList>
    </citation>
    <scope>NUCLEOTIDE SEQUENCE [LARGE SCALE GENOMIC DNA]</scope>
    <source>
        <strain evidence="5">GGR1</strain>
        <strain evidence="7">SR1</strain>
    </source>
</reference>
<keyword evidence="7" id="KW-1185">Reference proteome</keyword>
<dbReference type="EMBL" id="CP025197">
    <property type="protein sequence ID" value="AUG58320.1"/>
    <property type="molecule type" value="Genomic_DNA"/>
</dbReference>
<reference evidence="6 8" key="2">
    <citation type="journal article" date="2018" name="Syst. Appl. Microbiol.">
        <title>Characterization and high-quality draft genome sequence of Herbivorax saccincola A7, an anaerobic, alkaliphilic, thermophilic, cellulolytic, and xylanolytic bacterium.</title>
        <authorList>
            <person name="Aikawa S."/>
            <person name="Baramee S."/>
            <person name="Sermsathanaswadi J."/>
            <person name="Thianheng P."/>
            <person name="Tachaapaikoon C."/>
            <person name="Shikata A."/>
            <person name="Waeonukul R."/>
            <person name="Pason P."/>
            <person name="Ratanakhanokchai K."/>
            <person name="Kosugi A."/>
        </authorList>
    </citation>
    <scope>NUCLEOTIDE SEQUENCE [LARGE SCALE GENOMIC DNA]</scope>
    <source>
        <strain evidence="6 8">A7</strain>
    </source>
</reference>
<dbReference type="KEGG" id="hsc:HVS_12215"/>
<dbReference type="GO" id="GO:0004315">
    <property type="term" value="F:3-oxoacyl-[acyl-carrier-protein] synthase activity"/>
    <property type="evidence" value="ECO:0007669"/>
    <property type="project" value="InterPro"/>
</dbReference>
<dbReference type="PANTHER" id="PTHR34069">
    <property type="entry name" value="3-OXOACYL-[ACYL-CARRIER-PROTEIN] SYNTHASE 3"/>
    <property type="match status" value="1"/>
</dbReference>
<organism evidence="5 7">
    <name type="scientific">Acetivibrio saccincola</name>
    <dbReference type="NCBI Taxonomy" id="1677857"/>
    <lineage>
        <taxon>Bacteria</taxon>
        <taxon>Bacillati</taxon>
        <taxon>Bacillota</taxon>
        <taxon>Clostridia</taxon>
        <taxon>Eubacteriales</taxon>
        <taxon>Oscillospiraceae</taxon>
        <taxon>Acetivibrio</taxon>
    </lineage>
</organism>
<dbReference type="Pfam" id="PF08541">
    <property type="entry name" value="ACP_syn_III_C"/>
    <property type="match status" value="1"/>
</dbReference>
<dbReference type="RefSeq" id="WP_101302698.1">
    <property type="nucleotide sequence ID" value="NZ_CP025197.1"/>
</dbReference>
<dbReference type="GO" id="GO:0006633">
    <property type="term" value="P:fatty acid biosynthetic process"/>
    <property type="evidence" value="ECO:0007669"/>
    <property type="project" value="InterPro"/>
</dbReference>
<evidence type="ECO:0000313" key="8">
    <source>
        <dbReference type="Proteomes" id="UP000239720"/>
    </source>
</evidence>
<feature type="domain" description="Beta-ketoacyl-[acyl-carrier-protein] synthase III C-terminal" evidence="3">
    <location>
        <begin position="263"/>
        <end position="350"/>
    </location>
</feature>
<proteinExistence type="predicted"/>
<dbReference type="InterPro" id="IPR013751">
    <property type="entry name" value="ACP_syn_III_N"/>
</dbReference>
<dbReference type="SUPFAM" id="SSF53901">
    <property type="entry name" value="Thiolase-like"/>
    <property type="match status" value="1"/>
</dbReference>
<evidence type="ECO:0000313" key="5">
    <source>
        <dbReference type="EMBL" id="AUG58320.1"/>
    </source>
</evidence>
<keyword evidence="2 5" id="KW-0012">Acyltransferase</keyword>
<dbReference type="EC" id="2.3.1.180" evidence="5"/>
<evidence type="ECO:0000259" key="4">
    <source>
        <dbReference type="Pfam" id="PF08545"/>
    </source>
</evidence>
<dbReference type="AlphaFoldDB" id="A0A2K9ES01"/>
<dbReference type="InterPro" id="IPR016039">
    <property type="entry name" value="Thiolase-like"/>
</dbReference>
<dbReference type="Proteomes" id="UP000233534">
    <property type="component" value="Chromosome"/>
</dbReference>
<feature type="domain" description="Beta-ketoacyl-[acyl-carrier-protein] synthase III N-terminal" evidence="4">
    <location>
        <begin position="130"/>
        <end position="207"/>
    </location>
</feature>
<dbReference type="CDD" id="cd00830">
    <property type="entry name" value="KAS_III"/>
    <property type="match status" value="1"/>
</dbReference>
<gene>
    <name evidence="5" type="primary">fabH3</name>
    <name evidence="6" type="ORF">B9R14_16500</name>
    <name evidence="5" type="ORF">HVS_12215</name>
</gene>
<protein>
    <submittedName>
        <fullName evidence="6">3-oxoacyl-ACP synthase</fullName>
    </submittedName>
    <submittedName>
        <fullName evidence="5">3-oxoacyl-[acyl-carrier-protein] synthase 3</fullName>
        <ecNumber evidence="5">2.3.1.180</ecNumber>
    </submittedName>
</protein>
<dbReference type="GO" id="GO:0044550">
    <property type="term" value="P:secondary metabolite biosynthetic process"/>
    <property type="evidence" value="ECO:0007669"/>
    <property type="project" value="TreeGrafter"/>
</dbReference>
<sequence>MIRNTYSSDISFPDIKPLRINKYARIMSTGVGVPKKVMTNQDIIDKYNYVATDRAVQFSIGIKERRWVSEDETFEDLMAEAITQCLERANVSIEEVDRIIYTKLISAQNVPASAVTVLKKLGAKKGIPGFDVTCACSGFVHVMDMALKYIATGDDYVLILGGGVSSTRTQQCKNPSTKTVFLFGDGIVAMLLGPSDTKHFLSSYIFTNHKLYDNAFIPCGTTMVAKGFCDTEDDILTMKIVDGKVILDSAVEYTKMIAEKLLSMAGMTLDDVDYFITSDQSTRIWEAQVKALGIPFEKSLSLFERYGNTVAAMSPLILNELIMTNKIKRGDLVMMLAHGAGASSGGLLFRF</sequence>
<accession>A0A2K9ES01</accession>
<keyword evidence="1 5" id="KW-0808">Transferase</keyword>
<dbReference type="OrthoDB" id="9815506at2"/>
<evidence type="ECO:0000256" key="2">
    <source>
        <dbReference type="ARBA" id="ARBA00023315"/>
    </source>
</evidence>
<dbReference type="Pfam" id="PF08545">
    <property type="entry name" value="ACP_syn_III"/>
    <property type="match status" value="1"/>
</dbReference>
<dbReference type="PANTHER" id="PTHR34069:SF2">
    <property type="entry name" value="BETA-KETOACYL-[ACYL-CARRIER-PROTEIN] SYNTHASE III"/>
    <property type="match status" value="1"/>
</dbReference>
<dbReference type="EMBL" id="NEMB01000003">
    <property type="protein sequence ID" value="PQQ68199.1"/>
    <property type="molecule type" value="Genomic_DNA"/>
</dbReference>
<evidence type="ECO:0000256" key="1">
    <source>
        <dbReference type="ARBA" id="ARBA00022679"/>
    </source>
</evidence>
<dbReference type="Gene3D" id="3.40.47.10">
    <property type="match status" value="1"/>
</dbReference>
<evidence type="ECO:0000259" key="3">
    <source>
        <dbReference type="Pfam" id="PF08541"/>
    </source>
</evidence>
<evidence type="ECO:0000313" key="7">
    <source>
        <dbReference type="Proteomes" id="UP000233534"/>
    </source>
</evidence>
<evidence type="ECO:0000313" key="6">
    <source>
        <dbReference type="EMBL" id="PQQ68199.1"/>
    </source>
</evidence>
<name>A0A2K9ES01_9FIRM</name>
<dbReference type="Proteomes" id="UP000239720">
    <property type="component" value="Unassembled WGS sequence"/>
</dbReference>
<dbReference type="InterPro" id="IPR013747">
    <property type="entry name" value="ACP_syn_III_C"/>
</dbReference>
<dbReference type="GO" id="GO:0033818">
    <property type="term" value="F:beta-ketoacyl-acyl-carrier-protein synthase III activity"/>
    <property type="evidence" value="ECO:0007669"/>
    <property type="project" value="UniProtKB-EC"/>
</dbReference>